<dbReference type="Proteomes" id="UP001320245">
    <property type="component" value="Unassembled WGS sequence"/>
</dbReference>
<proteinExistence type="predicted"/>
<reference evidence="2 3" key="1">
    <citation type="journal article" date="2023" name="PLoS ONE">
        <title>Cytospora paraplurivora sp. nov. isolated from orchards with fruit tree decline syndrome in Ontario, Canada.</title>
        <authorList>
            <person name="Ilyukhin E."/>
            <person name="Nguyen H.D.T."/>
            <person name="Castle A.J."/>
            <person name="Ellouze W."/>
        </authorList>
    </citation>
    <scope>NUCLEOTIDE SEQUENCE [LARGE SCALE GENOMIC DNA]</scope>
    <source>
        <strain evidence="2 3">FDS-564</strain>
    </source>
</reference>
<feature type="signal peptide" evidence="1">
    <location>
        <begin position="1"/>
        <end position="20"/>
    </location>
</feature>
<sequence>MQFKIAIIIAAMLFIGTALGDCYKGGMKWSDIGTTDDINKALEDICAILWDKYYLGSTMWRCLHVNNHGFHFSWRVDQVPKNQNYAWITKDECVDIGQQAITECSEYGGEDLDIWSGPTGDGGQAVEVNVRVDPQWATYEC</sequence>
<evidence type="ECO:0000313" key="2">
    <source>
        <dbReference type="EMBL" id="KAK7747418.1"/>
    </source>
</evidence>
<evidence type="ECO:0000256" key="1">
    <source>
        <dbReference type="SAM" id="SignalP"/>
    </source>
</evidence>
<evidence type="ECO:0000313" key="3">
    <source>
        <dbReference type="Proteomes" id="UP001320245"/>
    </source>
</evidence>
<feature type="chain" id="PRO_5042913493" evidence="1">
    <location>
        <begin position="21"/>
        <end position="141"/>
    </location>
</feature>
<dbReference type="EMBL" id="JAJSPL020000004">
    <property type="protein sequence ID" value="KAK7747418.1"/>
    <property type="molecule type" value="Genomic_DNA"/>
</dbReference>
<comment type="caution">
    <text evidence="2">The sequence shown here is derived from an EMBL/GenBank/DDBJ whole genome shotgun (WGS) entry which is preliminary data.</text>
</comment>
<keyword evidence="3" id="KW-1185">Reference proteome</keyword>
<gene>
    <name evidence="2" type="ORF">SLS53_001673</name>
</gene>
<name>A0AAN9UH51_9PEZI</name>
<dbReference type="AlphaFoldDB" id="A0AAN9UH51"/>
<protein>
    <submittedName>
        <fullName evidence="2">Uncharacterized protein</fullName>
    </submittedName>
</protein>
<accession>A0AAN9UH51</accession>
<keyword evidence="1" id="KW-0732">Signal</keyword>
<organism evidence="2 3">
    <name type="scientific">Cytospora paraplurivora</name>
    <dbReference type="NCBI Taxonomy" id="2898453"/>
    <lineage>
        <taxon>Eukaryota</taxon>
        <taxon>Fungi</taxon>
        <taxon>Dikarya</taxon>
        <taxon>Ascomycota</taxon>
        <taxon>Pezizomycotina</taxon>
        <taxon>Sordariomycetes</taxon>
        <taxon>Sordariomycetidae</taxon>
        <taxon>Diaporthales</taxon>
        <taxon>Cytosporaceae</taxon>
        <taxon>Cytospora</taxon>
    </lineage>
</organism>